<feature type="non-terminal residue" evidence="2">
    <location>
        <position position="1"/>
    </location>
</feature>
<feature type="non-terminal residue" evidence="2">
    <location>
        <position position="249"/>
    </location>
</feature>
<dbReference type="AlphaFoldDB" id="A0AAV5WAJ9"/>
<dbReference type="PROSITE" id="PS50181">
    <property type="entry name" value="FBOX"/>
    <property type="match status" value="1"/>
</dbReference>
<dbReference type="InterPro" id="IPR001810">
    <property type="entry name" value="F-box_dom"/>
</dbReference>
<dbReference type="EMBL" id="BTSY01000005">
    <property type="protein sequence ID" value="GMT27670.1"/>
    <property type="molecule type" value="Genomic_DNA"/>
</dbReference>
<proteinExistence type="predicted"/>
<evidence type="ECO:0000259" key="1">
    <source>
        <dbReference type="PROSITE" id="PS50181"/>
    </source>
</evidence>
<name>A0AAV5WAJ9_9BILA</name>
<comment type="caution">
    <text evidence="2">The sequence shown here is derived from an EMBL/GenBank/DDBJ whole genome shotgun (WGS) entry which is preliminary data.</text>
</comment>
<accession>A0AAV5WAJ9</accession>
<organism evidence="2 3">
    <name type="scientific">Pristionchus fissidentatus</name>
    <dbReference type="NCBI Taxonomy" id="1538716"/>
    <lineage>
        <taxon>Eukaryota</taxon>
        <taxon>Metazoa</taxon>
        <taxon>Ecdysozoa</taxon>
        <taxon>Nematoda</taxon>
        <taxon>Chromadorea</taxon>
        <taxon>Rhabditida</taxon>
        <taxon>Rhabditina</taxon>
        <taxon>Diplogasteromorpha</taxon>
        <taxon>Diplogasteroidea</taxon>
        <taxon>Neodiplogasteridae</taxon>
        <taxon>Pristionchus</taxon>
    </lineage>
</organism>
<reference evidence="2" key="1">
    <citation type="submission" date="2023-10" db="EMBL/GenBank/DDBJ databases">
        <title>Genome assembly of Pristionchus species.</title>
        <authorList>
            <person name="Yoshida K."/>
            <person name="Sommer R.J."/>
        </authorList>
    </citation>
    <scope>NUCLEOTIDE SEQUENCE</scope>
    <source>
        <strain evidence="2">RS5133</strain>
    </source>
</reference>
<gene>
    <name evidence="2" type="ORF">PFISCL1PPCAC_18967</name>
</gene>
<evidence type="ECO:0000313" key="2">
    <source>
        <dbReference type="EMBL" id="GMT27670.1"/>
    </source>
</evidence>
<protein>
    <recommendedName>
        <fullName evidence="1">F-box domain-containing protein</fullName>
    </recommendedName>
</protein>
<evidence type="ECO:0000313" key="3">
    <source>
        <dbReference type="Proteomes" id="UP001432322"/>
    </source>
</evidence>
<sequence>SRMSLDPDPSLVDLVKEKLPLDTSLLDLPDEIIEMIISHLDFTDQSRIILENRLRRIEERMEERGEGSKEEFEQLLISTFSSSVYGLTVNDKWNLGISLSIVTIAMSRLRGHILDICIFVDPHEISHFSLLEVICENTNKEVYIFTKDTQVFIVSPLTSKFDLSFLIRFIKKGTGLFINFVCPSLTFDDVIELSRAISCAGDHFDYIILTLPLNFAKIFADRFMGVAPSYFDQTEPPFDPESTDDSILV</sequence>
<keyword evidence="3" id="KW-1185">Reference proteome</keyword>
<dbReference type="Proteomes" id="UP001432322">
    <property type="component" value="Unassembled WGS sequence"/>
</dbReference>
<feature type="domain" description="F-box" evidence="1">
    <location>
        <begin position="22"/>
        <end position="75"/>
    </location>
</feature>